<feature type="binding site" evidence="12">
    <location>
        <position position="360"/>
    </location>
    <ligand>
        <name>Zn(2+)</name>
        <dbReference type="ChEBI" id="CHEBI:29105"/>
        <label>1</label>
    </ligand>
</feature>
<keyword evidence="8 12" id="KW-0067">ATP-binding</keyword>
<dbReference type="PANTHER" id="PTHR30580:SF0">
    <property type="entry name" value="PRIMOSOMAL PROTEIN N"/>
    <property type="match status" value="1"/>
</dbReference>
<dbReference type="Proteomes" id="UP000824176">
    <property type="component" value="Unassembled WGS sequence"/>
</dbReference>
<dbReference type="Gene3D" id="3.40.1440.60">
    <property type="entry name" value="PriA, 3(prime) DNA-binding domain"/>
    <property type="match status" value="1"/>
</dbReference>
<evidence type="ECO:0000256" key="3">
    <source>
        <dbReference type="ARBA" id="ARBA00022723"/>
    </source>
</evidence>
<dbReference type="AlphaFoldDB" id="A0A9D2GUF6"/>
<dbReference type="InterPro" id="IPR041222">
    <property type="entry name" value="PriA_3primeBD"/>
</dbReference>
<dbReference type="GO" id="GO:0016787">
    <property type="term" value="F:hydrolase activity"/>
    <property type="evidence" value="ECO:0007669"/>
    <property type="project" value="UniProtKB-KW"/>
</dbReference>
<comment type="catalytic activity">
    <reaction evidence="12">
        <text>Couples ATP hydrolysis with the unwinding of duplex DNA by translocating in the 3'-5' direction.</text>
        <dbReference type="EC" id="5.6.2.4"/>
    </reaction>
</comment>
<feature type="binding site" evidence="12">
    <location>
        <position position="357"/>
    </location>
    <ligand>
        <name>Zn(2+)</name>
        <dbReference type="ChEBI" id="CHEBI:29105"/>
        <label>1</label>
    </ligand>
</feature>
<dbReference type="FunFam" id="3.40.50.300:FF:000489">
    <property type="entry name" value="Primosome assembly protein PriA"/>
    <property type="match status" value="1"/>
</dbReference>
<comment type="subunit">
    <text evidence="12">Component of the replication restart primosome.</text>
</comment>
<evidence type="ECO:0000259" key="13">
    <source>
        <dbReference type="PROSITE" id="PS51192"/>
    </source>
</evidence>
<feature type="binding site" evidence="12">
    <location>
        <position position="366"/>
    </location>
    <ligand>
        <name>Zn(2+)</name>
        <dbReference type="ChEBI" id="CHEBI:29105"/>
        <label>2</label>
    </ligand>
</feature>
<dbReference type="Pfam" id="PF18074">
    <property type="entry name" value="PriA_C"/>
    <property type="match status" value="1"/>
</dbReference>
<evidence type="ECO:0000256" key="10">
    <source>
        <dbReference type="ARBA" id="ARBA00023235"/>
    </source>
</evidence>
<feature type="domain" description="Helicase C-terminal" evidence="14">
    <location>
        <begin position="390"/>
        <end position="556"/>
    </location>
</feature>
<dbReference type="EMBL" id="DXAQ01000147">
    <property type="protein sequence ID" value="HIZ90258.1"/>
    <property type="molecule type" value="Genomic_DNA"/>
</dbReference>
<dbReference type="PROSITE" id="PS51194">
    <property type="entry name" value="HELICASE_CTER"/>
    <property type="match status" value="1"/>
</dbReference>
<feature type="binding site" evidence="12">
    <location>
        <position position="396"/>
    </location>
    <ligand>
        <name>Zn(2+)</name>
        <dbReference type="ChEBI" id="CHEBI:29105"/>
        <label>1</label>
    </ligand>
</feature>
<keyword evidence="3 12" id="KW-0479">Metal-binding</keyword>
<keyword evidence="6 12" id="KW-0347">Helicase</keyword>
<keyword evidence="7 12" id="KW-0862">Zinc</keyword>
<evidence type="ECO:0000259" key="14">
    <source>
        <dbReference type="PROSITE" id="PS51194"/>
    </source>
</evidence>
<evidence type="ECO:0000256" key="2">
    <source>
        <dbReference type="ARBA" id="ARBA00022705"/>
    </source>
</evidence>
<feature type="domain" description="Helicase ATP-binding" evidence="13">
    <location>
        <begin position="131"/>
        <end position="297"/>
    </location>
</feature>
<feature type="binding site" evidence="12">
    <location>
        <position position="384"/>
    </location>
    <ligand>
        <name>Zn(2+)</name>
        <dbReference type="ChEBI" id="CHEBI:29105"/>
        <label>2</label>
    </ligand>
</feature>
<dbReference type="GO" id="GO:0006269">
    <property type="term" value="P:DNA replication, synthesis of primer"/>
    <property type="evidence" value="ECO:0007669"/>
    <property type="project" value="UniProtKB-KW"/>
</dbReference>
<keyword evidence="4 12" id="KW-0547">Nucleotide-binding</keyword>
<dbReference type="PANTHER" id="PTHR30580">
    <property type="entry name" value="PRIMOSOMAL PROTEIN N"/>
    <property type="match status" value="1"/>
</dbReference>
<keyword evidence="9 12" id="KW-0238">DNA-binding</keyword>
<organism evidence="15 16">
    <name type="scientific">Candidatus Mucispirillum faecigallinarum</name>
    <dbReference type="NCBI Taxonomy" id="2838699"/>
    <lineage>
        <taxon>Bacteria</taxon>
        <taxon>Pseudomonadati</taxon>
        <taxon>Deferribacterota</taxon>
        <taxon>Deferribacteres</taxon>
        <taxon>Deferribacterales</taxon>
        <taxon>Mucispirillaceae</taxon>
        <taxon>Mucispirillum</taxon>
    </lineage>
</organism>
<reference evidence="15" key="1">
    <citation type="journal article" date="2021" name="PeerJ">
        <title>Extensive microbial diversity within the chicken gut microbiome revealed by metagenomics and culture.</title>
        <authorList>
            <person name="Gilroy R."/>
            <person name="Ravi A."/>
            <person name="Getino M."/>
            <person name="Pursley I."/>
            <person name="Horton D.L."/>
            <person name="Alikhan N.F."/>
            <person name="Baker D."/>
            <person name="Gharbi K."/>
            <person name="Hall N."/>
            <person name="Watson M."/>
            <person name="Adriaenssens E.M."/>
            <person name="Foster-Nyarko E."/>
            <person name="Jarju S."/>
            <person name="Secka A."/>
            <person name="Antonio M."/>
            <person name="Oren A."/>
            <person name="Chaudhuri R.R."/>
            <person name="La Ragione R."/>
            <person name="Hildebrand F."/>
            <person name="Pallen M.J."/>
        </authorList>
    </citation>
    <scope>NUCLEOTIDE SEQUENCE</scope>
    <source>
        <strain evidence="15">ChiW4-1371</strain>
    </source>
</reference>
<dbReference type="GO" id="GO:0006270">
    <property type="term" value="P:DNA replication initiation"/>
    <property type="evidence" value="ECO:0007669"/>
    <property type="project" value="TreeGrafter"/>
</dbReference>
<dbReference type="SUPFAM" id="SSF52540">
    <property type="entry name" value="P-loop containing nucleoside triphosphate hydrolases"/>
    <property type="match status" value="1"/>
</dbReference>
<dbReference type="InterPro" id="IPR014001">
    <property type="entry name" value="Helicase_ATP-bd"/>
</dbReference>
<evidence type="ECO:0000256" key="4">
    <source>
        <dbReference type="ARBA" id="ARBA00022741"/>
    </source>
</evidence>
<dbReference type="GO" id="GO:1990077">
    <property type="term" value="C:primosome complex"/>
    <property type="evidence" value="ECO:0007669"/>
    <property type="project" value="UniProtKB-UniRule"/>
</dbReference>
<dbReference type="GO" id="GO:0006302">
    <property type="term" value="P:double-strand break repair"/>
    <property type="evidence" value="ECO:0007669"/>
    <property type="project" value="InterPro"/>
</dbReference>
<evidence type="ECO:0000313" key="16">
    <source>
        <dbReference type="Proteomes" id="UP000824176"/>
    </source>
</evidence>
<comment type="caution">
    <text evidence="15">The sequence shown here is derived from an EMBL/GenBank/DDBJ whole genome shotgun (WGS) entry which is preliminary data.</text>
</comment>
<evidence type="ECO:0000313" key="15">
    <source>
        <dbReference type="EMBL" id="HIZ90258.1"/>
    </source>
</evidence>
<comment type="catalytic activity">
    <reaction evidence="11 12">
        <text>ATP + H2O = ADP + phosphate + H(+)</text>
        <dbReference type="Rhea" id="RHEA:13065"/>
        <dbReference type="ChEBI" id="CHEBI:15377"/>
        <dbReference type="ChEBI" id="CHEBI:15378"/>
        <dbReference type="ChEBI" id="CHEBI:30616"/>
        <dbReference type="ChEBI" id="CHEBI:43474"/>
        <dbReference type="ChEBI" id="CHEBI:456216"/>
        <dbReference type="EC" id="5.6.2.4"/>
    </reaction>
</comment>
<comment type="cofactor">
    <cofactor evidence="12">
        <name>Zn(2+)</name>
        <dbReference type="ChEBI" id="CHEBI:29105"/>
    </cofactor>
    <text evidence="12">Binds 2 zinc ions per subunit.</text>
</comment>
<dbReference type="SMART" id="SM00487">
    <property type="entry name" value="DEXDc"/>
    <property type="match status" value="1"/>
</dbReference>
<dbReference type="InterPro" id="IPR042115">
    <property type="entry name" value="PriA_3primeBD_sf"/>
</dbReference>
<dbReference type="SMART" id="SM00490">
    <property type="entry name" value="HELICc"/>
    <property type="match status" value="1"/>
</dbReference>
<proteinExistence type="inferred from homology"/>
<dbReference type="GO" id="GO:0003677">
    <property type="term" value="F:DNA binding"/>
    <property type="evidence" value="ECO:0007669"/>
    <property type="project" value="UniProtKB-UniRule"/>
</dbReference>
<dbReference type="GO" id="GO:0005524">
    <property type="term" value="F:ATP binding"/>
    <property type="evidence" value="ECO:0007669"/>
    <property type="project" value="UniProtKB-UniRule"/>
</dbReference>
<dbReference type="Gene3D" id="3.40.50.300">
    <property type="entry name" value="P-loop containing nucleotide triphosphate hydrolases"/>
    <property type="match status" value="2"/>
</dbReference>
<dbReference type="Pfam" id="PF00271">
    <property type="entry name" value="Helicase_C"/>
    <property type="match status" value="1"/>
</dbReference>
<evidence type="ECO:0000256" key="11">
    <source>
        <dbReference type="ARBA" id="ARBA00048988"/>
    </source>
</evidence>
<keyword evidence="10 12" id="KW-0413">Isomerase</keyword>
<evidence type="ECO:0000256" key="7">
    <source>
        <dbReference type="ARBA" id="ARBA00022833"/>
    </source>
</evidence>
<dbReference type="InterPro" id="IPR027417">
    <property type="entry name" value="P-loop_NTPase"/>
</dbReference>
<dbReference type="InterPro" id="IPR005259">
    <property type="entry name" value="PriA"/>
</dbReference>
<dbReference type="Pfam" id="PF17764">
    <property type="entry name" value="PriA_3primeBD"/>
    <property type="match status" value="1"/>
</dbReference>
<dbReference type="GO" id="GO:0008270">
    <property type="term" value="F:zinc ion binding"/>
    <property type="evidence" value="ECO:0007669"/>
    <property type="project" value="UniProtKB-UniRule"/>
</dbReference>
<dbReference type="PROSITE" id="PS51192">
    <property type="entry name" value="HELICASE_ATP_BIND_1"/>
    <property type="match status" value="1"/>
</dbReference>
<reference evidence="15" key="2">
    <citation type="submission" date="2021-04" db="EMBL/GenBank/DDBJ databases">
        <authorList>
            <person name="Gilroy R."/>
        </authorList>
    </citation>
    <scope>NUCLEOTIDE SEQUENCE</scope>
    <source>
        <strain evidence="15">ChiW4-1371</strain>
    </source>
</reference>
<dbReference type="CDD" id="cd17929">
    <property type="entry name" value="DEXHc_priA"/>
    <property type="match status" value="1"/>
</dbReference>
<evidence type="ECO:0000256" key="1">
    <source>
        <dbReference type="ARBA" id="ARBA00022515"/>
    </source>
</evidence>
<comment type="similarity">
    <text evidence="12">Belongs to the helicase family. PriA subfamily.</text>
</comment>
<dbReference type="InterPro" id="IPR001650">
    <property type="entry name" value="Helicase_C-like"/>
</dbReference>
<keyword evidence="1 12" id="KW-0639">Primosome</keyword>
<evidence type="ECO:0000256" key="5">
    <source>
        <dbReference type="ARBA" id="ARBA00022801"/>
    </source>
</evidence>
<evidence type="ECO:0000256" key="6">
    <source>
        <dbReference type="ARBA" id="ARBA00022806"/>
    </source>
</evidence>
<gene>
    <name evidence="12 15" type="primary">priA</name>
    <name evidence="15" type="ORF">H9804_09960</name>
</gene>
<accession>A0A9D2GUF6</accession>
<keyword evidence="5 12" id="KW-0378">Hydrolase</keyword>
<keyword evidence="2 12" id="KW-0235">DNA replication</keyword>
<dbReference type="InterPro" id="IPR011545">
    <property type="entry name" value="DEAD/DEAH_box_helicase_dom"/>
</dbReference>
<sequence length="649" mass="73809">MNEKYYNILLPVPTEGVYTYYSEGNLHAGERVIVPFGKRDMTGIVIGVTEKPDFECKEITMCYNESPLFSENYIKFLKNMSSYYTVPLGLVFHGVISEKILNVEIDNQDKIKSHPVKNITLTDEQQKISDSININSYSCHLIKGITGSGKTEIYQDVAKKIINAGKQVLYIVPEISLTPQLIERLAYRLGVEPSIYHYKLTDKLRKKHFIDFATGSSKFMLGARSALFVPAKDLGLIIVDEEHESSYKQDESPSYHLRDMAVMYANILNIPVILGSATPSVESIYNAECGKYILHTLKERPNHATLPQIEIIDMKNNNLIGSMIAEPIYDELSNIVKRNEQAIILLNRKGYSTYLYCQQCGAVATCLNCSVGLVSYKSKNKSVCRYCNTEYDNLTCSVCGSNVFKEYGYGTEKVEEFLENMFPDKVIRIDTESITSLKSLNKNLKRFENKEANILVGTQLIAKGLHFPEVTFVGVLGIDNLMALPDFRSMERVYQLLVQVSGRAGREHLSGKVYIQTMNPDAPVFSMLDSPDLDFYYWEIKRREITHYPPFTKLARLVFSYILQDECLFTAKITANTLKSLPNAEKLTIYGPKDAALAKLQNKYRYEILIKSESNTDLNKALIIAQQVFNKHKKGAMRLKIDKDPYFMM</sequence>
<protein>
    <recommendedName>
        <fullName evidence="12">Replication restart protein PriA</fullName>
    </recommendedName>
    <alternativeName>
        <fullName evidence="12">ATP-dependent DNA helicase PriA</fullName>
        <ecNumber evidence="12">5.6.2.4</ecNumber>
    </alternativeName>
    <alternativeName>
        <fullName evidence="12">DNA 3'-5' helicase PriA</fullName>
    </alternativeName>
</protein>
<dbReference type="GO" id="GO:0043138">
    <property type="term" value="F:3'-5' DNA helicase activity"/>
    <property type="evidence" value="ECO:0007669"/>
    <property type="project" value="UniProtKB-EC"/>
</dbReference>
<evidence type="ECO:0000256" key="8">
    <source>
        <dbReference type="ARBA" id="ARBA00022840"/>
    </source>
</evidence>
<evidence type="ECO:0000256" key="12">
    <source>
        <dbReference type="HAMAP-Rule" id="MF_00983"/>
    </source>
</evidence>
<dbReference type="Pfam" id="PF00270">
    <property type="entry name" value="DEAD"/>
    <property type="match status" value="1"/>
</dbReference>
<feature type="binding site" evidence="12">
    <location>
        <position position="399"/>
    </location>
    <ligand>
        <name>Zn(2+)</name>
        <dbReference type="ChEBI" id="CHEBI:29105"/>
        <label>1</label>
    </ligand>
</feature>
<comment type="function">
    <text evidence="12">Initiates the restart of stalled replication forks, which reloads the replicative helicase on sites other than the origin of replication. Recognizes and binds to abandoned replication forks and remodels them to uncover a helicase loading site. Promotes assembly of the primosome at these replication forks.</text>
</comment>
<feature type="binding site" evidence="12">
    <location>
        <position position="387"/>
    </location>
    <ligand>
        <name>Zn(2+)</name>
        <dbReference type="ChEBI" id="CHEBI:29105"/>
        <label>2</label>
    </ligand>
</feature>
<evidence type="ECO:0000256" key="9">
    <source>
        <dbReference type="ARBA" id="ARBA00023125"/>
    </source>
</evidence>
<dbReference type="GO" id="GO:0006310">
    <property type="term" value="P:DNA recombination"/>
    <property type="evidence" value="ECO:0007669"/>
    <property type="project" value="InterPro"/>
</dbReference>
<dbReference type="HAMAP" id="MF_00983">
    <property type="entry name" value="PriA"/>
    <property type="match status" value="1"/>
</dbReference>
<dbReference type="NCBIfam" id="TIGR00595">
    <property type="entry name" value="priA"/>
    <property type="match status" value="1"/>
</dbReference>
<dbReference type="EC" id="5.6.2.4" evidence="12"/>
<name>A0A9D2GUF6_9BACT</name>
<dbReference type="InterPro" id="IPR041236">
    <property type="entry name" value="PriA_C"/>
</dbReference>
<feature type="binding site" evidence="12">
    <location>
        <position position="369"/>
    </location>
    <ligand>
        <name>Zn(2+)</name>
        <dbReference type="ChEBI" id="CHEBI:29105"/>
        <label>2</label>
    </ligand>
</feature>